<dbReference type="Gene3D" id="3.90.780.10">
    <property type="entry name" value="5'-Nucleotidase, C-terminal domain"/>
    <property type="match status" value="1"/>
</dbReference>
<dbReference type="PANTHER" id="PTHR42834:SF1">
    <property type="entry name" value="ENDONUCLEASE_EXONUCLEASE_PHOSPHATASE FAMILY PROTEIN (AFU_ORTHOLOGUE AFUA_3G09210)"/>
    <property type="match status" value="1"/>
</dbReference>
<gene>
    <name evidence="6" type="ORF">MPPM_0222</name>
</gene>
<dbReference type="SUPFAM" id="SSF56219">
    <property type="entry name" value="DNase I-like"/>
    <property type="match status" value="1"/>
</dbReference>
<dbReference type="InterPro" id="IPR003644">
    <property type="entry name" value="Calx_beta"/>
</dbReference>
<evidence type="ECO:0000313" key="7">
    <source>
        <dbReference type="Proteomes" id="UP000218288"/>
    </source>
</evidence>
<proteinExistence type="predicted"/>
<dbReference type="NCBIfam" id="NF033681">
    <property type="entry name" value="ExeM_NucH_DNase"/>
    <property type="match status" value="1"/>
</dbReference>
<dbReference type="PANTHER" id="PTHR42834">
    <property type="entry name" value="ENDONUCLEASE/EXONUCLEASE/PHOSPHATASE FAMILY PROTEIN (AFU_ORTHOLOGUE AFUA_3G09210)"/>
    <property type="match status" value="1"/>
</dbReference>
<dbReference type="CDD" id="cd10283">
    <property type="entry name" value="MnuA_DNase1-like"/>
    <property type="match status" value="1"/>
</dbReference>
<dbReference type="InterPro" id="IPR036907">
    <property type="entry name" value="5'-Nucleotdase_C_sf"/>
</dbReference>
<reference evidence="6 7" key="1">
    <citation type="journal article" date="2016" name="Genome Announc.">
        <title>Complete Genome Sequence of Methylobacterium populi P-1M, Isolated from Pink-Pigmented Household Biofilm.</title>
        <authorList>
            <person name="Morohoshi T."/>
            <person name="Ikeda T."/>
        </authorList>
    </citation>
    <scope>NUCLEOTIDE SEQUENCE [LARGE SCALE GENOMIC DNA]</scope>
    <source>
        <strain evidence="6 7">P-1M</strain>
    </source>
</reference>
<dbReference type="Gene3D" id="3.60.21.10">
    <property type="match status" value="1"/>
</dbReference>
<dbReference type="Pfam" id="PF03160">
    <property type="entry name" value="Calx-beta"/>
    <property type="match status" value="2"/>
</dbReference>
<dbReference type="SUPFAM" id="SSF55816">
    <property type="entry name" value="5'-nucleotidase (syn. UDP-sugar hydrolase), C-terminal domain"/>
    <property type="match status" value="1"/>
</dbReference>
<dbReference type="Pfam" id="PF02872">
    <property type="entry name" value="5_nucleotid_C"/>
    <property type="match status" value="1"/>
</dbReference>
<evidence type="ECO:0000256" key="1">
    <source>
        <dbReference type="ARBA" id="ARBA00022729"/>
    </source>
</evidence>
<feature type="region of interest" description="Disordered" evidence="4">
    <location>
        <begin position="777"/>
        <end position="796"/>
    </location>
</feature>
<dbReference type="InterPro" id="IPR018511">
    <property type="entry name" value="Hemolysin-typ_Ca-bd_CS"/>
</dbReference>
<dbReference type="GO" id="GO:0016787">
    <property type="term" value="F:hydrolase activity"/>
    <property type="evidence" value="ECO:0007669"/>
    <property type="project" value="InterPro"/>
</dbReference>
<dbReference type="CDD" id="cd04486">
    <property type="entry name" value="YhcR_OBF_like"/>
    <property type="match status" value="1"/>
</dbReference>
<protein>
    <submittedName>
        <fullName evidence="6">5'-nucleotidase domain-containing protein</fullName>
    </submittedName>
</protein>
<dbReference type="NCBIfam" id="NF038117">
    <property type="entry name" value="choice_anch_I"/>
    <property type="match status" value="1"/>
</dbReference>
<dbReference type="Gene3D" id="2.60.40.2030">
    <property type="match status" value="2"/>
</dbReference>
<dbReference type="Pfam" id="PF22494">
    <property type="entry name" value="choice_anch_I"/>
    <property type="match status" value="1"/>
</dbReference>
<dbReference type="InterPro" id="IPR047971">
    <property type="entry name" value="ExeM-like"/>
</dbReference>
<feature type="compositionally biased region" description="Basic and acidic residues" evidence="4">
    <location>
        <begin position="782"/>
        <end position="792"/>
    </location>
</feature>
<evidence type="ECO:0000256" key="3">
    <source>
        <dbReference type="ARBA" id="ARBA00022837"/>
    </source>
</evidence>
<keyword evidence="3" id="KW-0106">Calcium</keyword>
<dbReference type="SUPFAM" id="SSF63825">
    <property type="entry name" value="YWTD domain"/>
    <property type="match status" value="1"/>
</dbReference>
<dbReference type="InterPro" id="IPR055188">
    <property type="entry name" value="Choice_anch_I"/>
</dbReference>
<dbReference type="InterPro" id="IPR029052">
    <property type="entry name" value="Metallo-depent_PP-like"/>
</dbReference>
<dbReference type="Gene3D" id="3.60.10.10">
    <property type="entry name" value="Endonuclease/exonuclease/phosphatase"/>
    <property type="match status" value="1"/>
</dbReference>
<sequence>MALQRATCASVPRGCLEMDMATSLAAGDIVFVGYDADNPDDFAFVILRDIEAGTTITFTDNGWSSSTNALLTSEGSYTYTAPTALSAGTVIHPTADSAAGGPNTPVYTATDAPRFSFSTDGDQILAYQGSSANPTFLYAINFADGGSSFSPNATNSNTSALPPGLTLGQTAVALGADNGRYNGPVSGTRDQFLTAIGSAGSWSQDNAVRVGAGSYSAFAVAANAPLPILSINDVQVSEGDSGTKQLVFTVSLNAPATASGVTFDIATADGTATAGSDYLARTVTGQTIAAGQTSATFAVDILGDTAIEPSETFTVAVSNVRGATVADGQGIGTILTDDVGTRINGITVFDAAPSLQGLSGATATAAPAPTNALQLVRLGAYAATNDPATAVAPNAEVVAYDSSTSRLYIQNTNENRIEIVGLDATGALSKTGEIGLAGLDQYGSVNSVAVFNGLVAVAYANATGDAPGRVALFNADGTLLRSLTVGVGPDQIVFTRDGSRLLVANEGEQASAGSNPVGSVSIIDVSGGAANAAVTATVGFEELNGSEAALRARGLAVTPGKSAAADIEPEYIAISPDNRFAYVTLQEVNGVAIIDLTNPGTAPIAIQPLGAVNHSLAGNEFDASDRDGPNGTASIRIAATPANTPIYGLLQPDAVASFSTGGATYFVTANEGDQRVIGGADDTGDVARLSTIANSRLTPELQLLKADPAYARLNVLLRTGDTDNDGVIDQLHTLGGRGISIFRQNADGTITKVRETGGEFEKIFAQIAPERFNNDQVLANTPDDRSDNKGPEPEGITIGTVNGRIYAFVGLERQSGVIVYDVTDPANAAYVSYVPPLPGATTDLGPEVLTFIAADRNPTGTPLLVSANEVANGGAVLYAALPQGFTQEIGFAANSLSVSKSEGNAGETVFTFTVERSNGTLGAVAFTAELTGTGANAAESADFAGAPGLPLTVAGTIPAGAASAQVSLSVRGDAPPEADETFALTLRTAASNQTGIAASVRSASATATGTIVNDDVSLISAVQGEGAASPLVGRTVTIEAIVVGDFQNGDADAKRNLGGFYLQEEATDQDGNPLTSEGLFVFEGTGNRLVDVAEGDRVRVTGTVTEFNGETQITVRDAAAIQVVTPRALTPEQVKASAVAVDLPAAATIGTGTTAQPDLERYEGMLVRFPQTLTITEQFNLDRFNEIRLAAGARPETFTNEFEPNAAAYAAYLAQTAARSITYDDGQNTQNLPVENLDGFGPSYGTAGAPRMGDTVTGLTGTLGFGPTNAYRVRAIDDGDNRFVVANPRPAEPDPIGGTLKVGSLNVLNYFTTLNTGSSVRTAIGLEPRGANSAQELARQTEKLVTTLIGTGADVLGLTELENQFRPGDPGNALEYLVGQLNLRAGAGTYAYVNPGAQLDQGQFLGGDAIAVGFIYKPSKVSVAMNTTIERLDDTDVAAFNPALLQQSTIGHIFNGANTSRASLAVTFNEIATNENFTAVINHFKSKSGAGTGADADQGDGQGAWQQQRELAATALAQWLALNPTGSRDSDKILLGDFNAYIKEDALDILKAAGFTNLAEDRLANPYSYVFDGAYGALDHAFGNGSLNRQVTGVTEWHVNADEADAIDYNLDFGRPASYFDGRSPARESDHDPVLVGLRLDQTAPTLLAATPADNATKVAPGADIVLRFSESVRPGTGSITLTDAAGDTRTIAVSDTAQVRISGDTVTINPSADLRPGTTYDVIVPAGAFTDSAGNTFAGIARDNLDFTTEQATPMTYTLQILHASDWEAGLLATERAANFAAIVDKLEDATPNSITLSTGDGWIPSPFFIAGADPQMAATYNGVYNQLYGLSGANAYGRLAASPGRADVTIQNIIGVQAAVFGNHEFDSGPTEVANLIGANLGTAAGAADDTWVGAQFPYLSVNLNFSRESALSGLVHRDGDLATFAQTGPTSTQTGTGADKIAKSTVIVENGEQIAFIGATTQLEPLLTTLGNVTLDGFTGRDEIALLANQINAEVDRVLAANPGLNKVIVGTHLQQLANEQALAPLLRNVDVLIGGGSHTLLADSNDRLLPGDKAGGAYPQFFTNASGQTLALVNTASEYSYVGRLNVTFDDLGNVIRNSITSENSGAVAVDDATVAQLWGSKAAAFTPGSKGYLVREVIEGLDANNDGIQETAGIADIIRQQDGNILGRTSVYLEGRRGEVRTEETNLGNLSADANLWYAKQYDGTVTVSIKNGGGIRDSIGSFSTAGGGTAELPPAANASAGKAAGDISQLDVTNSLRFNNALAMVTVTASELERVLEHAVSSVAPGATPGAFPQIGGISFSFDASRQAQTLDANGNVTREGQRIISAAIVDADGFLLDTLVQNGQLVGDPNRGIRAVTLDFLTTGTSAAPGLGGDNYPFPAYGENRVALSSATPSSLPNTETFAAQGTEQDAMAEYLKAFYSVTPFGQADTGPAADTRIQNLAFRGDSVLARGVSQPGTGGNDVLQGTPFADRLAGGAGDDVITNSAGDDILSGGRGNDTLVFNSSFASITVTEAGRFTVITGPEGRDLVDGFERYLFSDATIVVNDGKPLVDDLYYLARNKDVFQAGQDADAHFAQYGAREGRDPNAFFSTKGYLAANPDVRASGINPLDQYEQFGWKEGRDPGARFDNEFYLAANPDVKAAGLNPLAHYLQYGQSEGRAIHDAVGRAGDIRGGFDAEYYLLTNADVAQAAGSSNTFAFAAQHFEQYGWKEGRNPNSVFDTKGYLAAYADVKAAGINPLSHYDQYGWKEGRDPSASFDTSTYLSTYKDVAAAQVDPMQHFLQYGLFEGRSDFADGGFRFGALV</sequence>
<dbReference type="Pfam" id="PF00353">
    <property type="entry name" value="HemolysinCabind"/>
    <property type="match status" value="1"/>
</dbReference>
<keyword evidence="2" id="KW-0677">Repeat</keyword>
<evidence type="ECO:0000259" key="5">
    <source>
        <dbReference type="SMART" id="SM00237"/>
    </source>
</evidence>
<evidence type="ECO:0000313" key="6">
    <source>
        <dbReference type="EMBL" id="BAU88827.1"/>
    </source>
</evidence>
<dbReference type="InterPro" id="IPR008334">
    <property type="entry name" value="5'-Nucleotdase_C"/>
</dbReference>
<dbReference type="SUPFAM" id="SSF51120">
    <property type="entry name" value="beta-Roll"/>
    <property type="match status" value="1"/>
</dbReference>
<dbReference type="InterPro" id="IPR038081">
    <property type="entry name" value="CalX-like_sf"/>
</dbReference>
<dbReference type="InterPro" id="IPR032812">
    <property type="entry name" value="SbsA_Ig"/>
</dbReference>
<dbReference type="Gene3D" id="2.130.10.10">
    <property type="entry name" value="YVTN repeat-like/Quinoprotein amine dehydrogenase"/>
    <property type="match status" value="1"/>
</dbReference>
<evidence type="ECO:0000256" key="2">
    <source>
        <dbReference type="ARBA" id="ARBA00022737"/>
    </source>
</evidence>
<dbReference type="InterPro" id="IPR014755">
    <property type="entry name" value="Cu-Rt/internalin_Ig-like"/>
</dbReference>
<dbReference type="Proteomes" id="UP000218288">
    <property type="component" value="Chromosome"/>
</dbReference>
<dbReference type="SMART" id="SM00237">
    <property type="entry name" value="Calx_beta"/>
    <property type="match status" value="1"/>
</dbReference>
<dbReference type="Gene3D" id="2.60.40.1220">
    <property type="match status" value="1"/>
</dbReference>
<dbReference type="InterPro" id="IPR001343">
    <property type="entry name" value="Hemolysn_Ca-bd"/>
</dbReference>
<dbReference type="InterPro" id="IPR011049">
    <property type="entry name" value="Serralysin-like_metalloprot_C"/>
</dbReference>
<dbReference type="GO" id="GO:0009166">
    <property type="term" value="P:nucleotide catabolic process"/>
    <property type="evidence" value="ECO:0007669"/>
    <property type="project" value="InterPro"/>
</dbReference>
<accession>A0A161JJW5</accession>
<organism evidence="6 7">
    <name type="scientific">Methylorubrum populi</name>
    <dbReference type="NCBI Taxonomy" id="223967"/>
    <lineage>
        <taxon>Bacteria</taxon>
        <taxon>Pseudomonadati</taxon>
        <taxon>Pseudomonadota</taxon>
        <taxon>Alphaproteobacteria</taxon>
        <taxon>Hyphomicrobiales</taxon>
        <taxon>Methylobacteriaceae</taxon>
        <taxon>Methylorubrum</taxon>
    </lineage>
</organism>
<dbReference type="EMBL" id="AP014809">
    <property type="protein sequence ID" value="BAU88827.1"/>
    <property type="molecule type" value="Genomic_DNA"/>
</dbReference>
<dbReference type="GO" id="GO:0005509">
    <property type="term" value="F:calcium ion binding"/>
    <property type="evidence" value="ECO:0007669"/>
    <property type="project" value="InterPro"/>
</dbReference>
<dbReference type="SUPFAM" id="SSF141072">
    <property type="entry name" value="CalX-like"/>
    <property type="match status" value="2"/>
</dbReference>
<dbReference type="Pfam" id="PF13205">
    <property type="entry name" value="Big_5"/>
    <property type="match status" value="1"/>
</dbReference>
<keyword evidence="1" id="KW-0732">Signal</keyword>
<name>A0A161JJW5_9HYPH</name>
<dbReference type="PROSITE" id="PS00330">
    <property type="entry name" value="HEMOLYSIN_CALCIUM"/>
    <property type="match status" value="1"/>
</dbReference>
<dbReference type="InterPro" id="IPR036691">
    <property type="entry name" value="Endo/exonu/phosph_ase_sf"/>
</dbReference>
<dbReference type="SUPFAM" id="SSF56300">
    <property type="entry name" value="Metallo-dependent phosphatases"/>
    <property type="match status" value="1"/>
</dbReference>
<feature type="domain" description="Calx-beta" evidence="5">
    <location>
        <begin position="219"/>
        <end position="318"/>
    </location>
</feature>
<dbReference type="GO" id="GO:0016020">
    <property type="term" value="C:membrane"/>
    <property type="evidence" value="ECO:0007669"/>
    <property type="project" value="InterPro"/>
</dbReference>
<dbReference type="GO" id="GO:0007154">
    <property type="term" value="P:cell communication"/>
    <property type="evidence" value="ECO:0007669"/>
    <property type="project" value="InterPro"/>
</dbReference>
<dbReference type="InterPro" id="IPR015943">
    <property type="entry name" value="WD40/YVTN_repeat-like_dom_sf"/>
</dbReference>
<evidence type="ECO:0000256" key="4">
    <source>
        <dbReference type="SAM" id="MobiDB-lite"/>
    </source>
</evidence>